<keyword evidence="4" id="KW-1185">Reference proteome</keyword>
<sequence>MLKRVEIAELEMGMFVHKMLGGWFDHPFWRSKFLIEEADKLQTLKQSALEAVIIDTAKGKDVAASAPEGRARSGASGQGAAAQPAGRVSTLKKRKSVSQPPPAPTTTAQELQAAEGIASRAKESMHKTFLAARLGKALNVRTVEPVIRDIHTSIQRNPQAFSGLMRCKLQNELVYRHALAVSALMVSLARKMRLTEGEIHQAGIAGLFLDIGTNYLPKDAVPADGDCRNADPKIWQQHVMLGYRALQNDDSLPEIVLNASLQHHERIDGTGYPKGLAGEEIGQYARMAAICDTFDFMLTETEKEAALDPAAAIRKLQAMEGAFDEDILRSFIESVGLYPVGSFVRLRSDRLAMVIDEDVKDSTKPIVQVFYSLASNQRITPQRIALAESMEEDEIVDIADLTGLDLPPDRQLRELIFLAAHKTDY</sequence>
<dbReference type="CDD" id="cd00077">
    <property type="entry name" value="HDc"/>
    <property type="match status" value="1"/>
</dbReference>
<feature type="compositionally biased region" description="Low complexity" evidence="1">
    <location>
        <begin position="72"/>
        <end position="87"/>
    </location>
</feature>
<organism evidence="3 4">
    <name type="scientific">Alteraurantiacibacter aquimixticola</name>
    <dbReference type="NCBI Taxonomy" id="2489173"/>
    <lineage>
        <taxon>Bacteria</taxon>
        <taxon>Pseudomonadati</taxon>
        <taxon>Pseudomonadota</taxon>
        <taxon>Alphaproteobacteria</taxon>
        <taxon>Sphingomonadales</taxon>
        <taxon>Erythrobacteraceae</taxon>
        <taxon>Alteraurantiacibacter</taxon>
    </lineage>
</organism>
<dbReference type="Pfam" id="PF11871">
    <property type="entry name" value="DUF3391"/>
    <property type="match status" value="1"/>
</dbReference>
<feature type="compositionally biased region" description="Low complexity" evidence="1">
    <location>
        <begin position="105"/>
        <end position="115"/>
    </location>
</feature>
<evidence type="ECO:0000259" key="2">
    <source>
        <dbReference type="PROSITE" id="PS51832"/>
    </source>
</evidence>
<evidence type="ECO:0000313" key="3">
    <source>
        <dbReference type="EMBL" id="TIX49758.1"/>
    </source>
</evidence>
<dbReference type="AlphaFoldDB" id="A0A4T3EYM3"/>
<comment type="caution">
    <text evidence="3">The sequence shown here is derived from an EMBL/GenBank/DDBJ whole genome shotgun (WGS) entry which is preliminary data.</text>
</comment>
<feature type="region of interest" description="Disordered" evidence="1">
    <location>
        <begin position="64"/>
        <end position="117"/>
    </location>
</feature>
<feature type="domain" description="HD-GYP" evidence="2">
    <location>
        <begin position="152"/>
        <end position="348"/>
    </location>
</feature>
<dbReference type="GO" id="GO:0008081">
    <property type="term" value="F:phosphoric diester hydrolase activity"/>
    <property type="evidence" value="ECO:0007669"/>
    <property type="project" value="UniProtKB-ARBA"/>
</dbReference>
<dbReference type="PANTHER" id="PTHR43155:SF2">
    <property type="entry name" value="CYCLIC DI-GMP PHOSPHODIESTERASE PA4108"/>
    <property type="match status" value="1"/>
</dbReference>
<dbReference type="InterPro" id="IPR037522">
    <property type="entry name" value="HD_GYP_dom"/>
</dbReference>
<dbReference type="Proteomes" id="UP000309389">
    <property type="component" value="Unassembled WGS sequence"/>
</dbReference>
<accession>A0A4T3EYM3</accession>
<gene>
    <name evidence="3" type="ORF">E5222_13175</name>
</gene>
<dbReference type="OrthoDB" id="9802066at2"/>
<dbReference type="PROSITE" id="PS51832">
    <property type="entry name" value="HD_GYP"/>
    <property type="match status" value="1"/>
</dbReference>
<reference evidence="3 4" key="1">
    <citation type="submission" date="2019-04" db="EMBL/GenBank/DDBJ databases">
        <title>Altererythrobacter aquimixticola sp. nov., isolated from sediment of junction between the ocean and a freshwater spring.</title>
        <authorList>
            <person name="Yoon J.-H."/>
        </authorList>
    </citation>
    <scope>NUCLEOTIDE SEQUENCE [LARGE SCALE GENOMIC DNA]</scope>
    <source>
        <strain evidence="3 4">SSKS-13</strain>
    </source>
</reference>
<dbReference type="RefSeq" id="WP_136694235.1">
    <property type="nucleotide sequence ID" value="NZ_SSHH01000003.1"/>
</dbReference>
<dbReference type="InterPro" id="IPR021812">
    <property type="entry name" value="DUF3391"/>
</dbReference>
<dbReference type="Gene3D" id="1.10.3210.10">
    <property type="entry name" value="Hypothetical protein af1432"/>
    <property type="match status" value="1"/>
</dbReference>
<name>A0A4T3EYM3_9SPHN</name>
<protein>
    <submittedName>
        <fullName evidence="3">DUF3391 domain-containing protein</fullName>
    </submittedName>
</protein>
<dbReference type="EMBL" id="SSHH01000003">
    <property type="protein sequence ID" value="TIX49758.1"/>
    <property type="molecule type" value="Genomic_DNA"/>
</dbReference>
<evidence type="ECO:0000313" key="4">
    <source>
        <dbReference type="Proteomes" id="UP000309389"/>
    </source>
</evidence>
<dbReference type="PANTHER" id="PTHR43155">
    <property type="entry name" value="CYCLIC DI-GMP PHOSPHODIESTERASE PA4108-RELATED"/>
    <property type="match status" value="1"/>
</dbReference>
<dbReference type="Pfam" id="PF13487">
    <property type="entry name" value="HD_5"/>
    <property type="match status" value="1"/>
</dbReference>
<dbReference type="InterPro" id="IPR003607">
    <property type="entry name" value="HD/PDEase_dom"/>
</dbReference>
<evidence type="ECO:0000256" key="1">
    <source>
        <dbReference type="SAM" id="MobiDB-lite"/>
    </source>
</evidence>
<dbReference type="SUPFAM" id="SSF109604">
    <property type="entry name" value="HD-domain/PDEase-like"/>
    <property type="match status" value="1"/>
</dbReference>
<proteinExistence type="predicted"/>